<feature type="chain" id="PRO_5046403011" description="Secreted protein" evidence="1">
    <location>
        <begin position="25"/>
        <end position="153"/>
    </location>
</feature>
<evidence type="ECO:0000313" key="3">
    <source>
        <dbReference type="Proteomes" id="UP000437736"/>
    </source>
</evidence>
<proteinExistence type="predicted"/>
<comment type="caution">
    <text evidence="2">The sequence shown here is derived from an EMBL/GenBank/DDBJ whole genome shotgun (WGS) entry which is preliminary data.</text>
</comment>
<organism evidence="2 3">
    <name type="scientific">Acidiferrimicrobium australe</name>
    <dbReference type="NCBI Taxonomy" id="2664430"/>
    <lineage>
        <taxon>Bacteria</taxon>
        <taxon>Bacillati</taxon>
        <taxon>Actinomycetota</taxon>
        <taxon>Acidimicrobiia</taxon>
        <taxon>Acidimicrobiales</taxon>
        <taxon>Acidimicrobiaceae</taxon>
        <taxon>Acidiferrimicrobium</taxon>
    </lineage>
</organism>
<keyword evidence="3" id="KW-1185">Reference proteome</keyword>
<dbReference type="Proteomes" id="UP000437736">
    <property type="component" value="Unassembled WGS sequence"/>
</dbReference>
<gene>
    <name evidence="2" type="ORF">GHK86_16685</name>
</gene>
<accession>A0ABW9QWX3</accession>
<keyword evidence="1" id="KW-0732">Signal</keyword>
<reference evidence="2 3" key="1">
    <citation type="submission" date="2019-11" db="EMBL/GenBank/DDBJ databases">
        <title>Acidiferrimicrobium australis gen. nov., sp. nov., an acidophilic and obligately heterotrophic, member of the Actinobacteria that catalyses dissimilatory oxido- reduction of iron isolated from metal-rich acidic water in Chile.</title>
        <authorList>
            <person name="Gonzalez D."/>
            <person name="Huber K."/>
            <person name="Hedrich S."/>
            <person name="Rojas-Villalobos C."/>
            <person name="Quatrini R."/>
            <person name="Dinamarca M.A."/>
            <person name="Schwarz A."/>
            <person name="Canales C."/>
            <person name="Nancucheo I."/>
        </authorList>
    </citation>
    <scope>NUCLEOTIDE SEQUENCE [LARGE SCALE GENOMIC DNA]</scope>
    <source>
        <strain evidence="2 3">USS-CCA1</strain>
    </source>
</reference>
<sequence>MKMGKRVAALVAAGLAATASGVVAPATAGVAVAATSHPAVAATARTVWVRDCPGDRFRVEPKAFVLTCADANTAMTGITWKGWGTAHAVGHGTLVENTCTPSCVAGRFESEPAKITLSHLGRRAGHRDYGHVFVRPLRPNRHHFRVFSSKLYY</sequence>
<evidence type="ECO:0008006" key="4">
    <source>
        <dbReference type="Google" id="ProtNLM"/>
    </source>
</evidence>
<evidence type="ECO:0000256" key="1">
    <source>
        <dbReference type="SAM" id="SignalP"/>
    </source>
</evidence>
<name>A0ABW9QWX3_9ACTN</name>
<feature type="signal peptide" evidence="1">
    <location>
        <begin position="1"/>
        <end position="24"/>
    </location>
</feature>
<dbReference type="EMBL" id="WJHE01000962">
    <property type="protein sequence ID" value="MST34349.1"/>
    <property type="molecule type" value="Genomic_DNA"/>
</dbReference>
<evidence type="ECO:0000313" key="2">
    <source>
        <dbReference type="EMBL" id="MST34349.1"/>
    </source>
</evidence>
<protein>
    <recommendedName>
        <fullName evidence="4">Secreted protein</fullName>
    </recommendedName>
</protein>